<keyword evidence="2" id="KW-1185">Reference proteome</keyword>
<name>A3XHK7_LEEBM</name>
<evidence type="ECO:0000313" key="2">
    <source>
        <dbReference type="Proteomes" id="UP000001601"/>
    </source>
</evidence>
<reference evidence="1 2" key="1">
    <citation type="journal article" date="2007" name="Nature">
        <title>Light stimulates growth of proteorhodopsin-containing marine Flavobacteria.</title>
        <authorList>
            <person name="Gomez-Consarnau L."/>
            <person name="Gonzalez J.M."/>
            <person name="Coll-Llado M."/>
            <person name="Gourdon P."/>
            <person name="Pascher T."/>
            <person name="Neutze R."/>
            <person name="Pedros-Alio C."/>
            <person name="Pinhassi J."/>
        </authorList>
    </citation>
    <scope>NUCLEOTIDE SEQUENCE [LARGE SCALE GENOMIC DNA]</scope>
    <source>
        <strain evidence="1 2">MED217</strain>
    </source>
</reference>
<dbReference type="GO" id="GO:0008483">
    <property type="term" value="F:transaminase activity"/>
    <property type="evidence" value="ECO:0007669"/>
    <property type="project" value="UniProtKB-KW"/>
</dbReference>
<protein>
    <submittedName>
        <fullName evidence="1">Putative aminotransferase</fullName>
    </submittedName>
</protein>
<organism evidence="1 2">
    <name type="scientific">Leeuwenhoekiella blandensis (strain CECT 7118 / CCUG 51940 / KCTC 22103 / MED217)</name>
    <name type="common">Flavobacterium sp. (strain MED217)</name>
    <dbReference type="NCBI Taxonomy" id="398720"/>
    <lineage>
        <taxon>Bacteria</taxon>
        <taxon>Pseudomonadati</taxon>
        <taxon>Bacteroidota</taxon>
        <taxon>Flavobacteriia</taxon>
        <taxon>Flavobacteriales</taxon>
        <taxon>Flavobacteriaceae</taxon>
        <taxon>Leeuwenhoekiella</taxon>
    </lineage>
</organism>
<dbReference type="HOGENOM" id="CLU_1649862_0_0_10"/>
<dbReference type="AlphaFoldDB" id="A3XHK7"/>
<dbReference type="eggNOG" id="ENOG50325T1">
    <property type="taxonomic scope" value="Bacteria"/>
</dbReference>
<keyword evidence="1" id="KW-0808">Transferase</keyword>
<dbReference type="STRING" id="398720.MED217_16880"/>
<dbReference type="OrthoDB" id="948713at2"/>
<evidence type="ECO:0000313" key="1">
    <source>
        <dbReference type="EMBL" id="EAQ51237.1"/>
    </source>
</evidence>
<gene>
    <name evidence="1" type="ORF">MED217_16880</name>
</gene>
<dbReference type="RefSeq" id="WP_009781716.1">
    <property type="nucleotide sequence ID" value="NZ_CH672395.1"/>
</dbReference>
<dbReference type="Proteomes" id="UP000001601">
    <property type="component" value="Unassembled WGS sequence"/>
</dbReference>
<dbReference type="EMBL" id="AANC01000001">
    <property type="protein sequence ID" value="EAQ51237.1"/>
    <property type="molecule type" value="Genomic_DNA"/>
</dbReference>
<keyword evidence="1" id="KW-0032">Aminotransferase</keyword>
<accession>A3XHK7</accession>
<sequence length="166" mass="18999">MSDLKLSSSSSKGDFKVLEGTRVVCEVVYKNWFSSKATTNLNQAVLEIQPKNIWTSKVDLFKNDRNVGDITFNLKGQMVIRYINPDRTEVNYILKNTSGLKLKFEVFNAEKALQFKLVCTSKWHQLRYHYDVELAEFDGQTELHELLVYCGYAANLYLSIISAAAL</sequence>
<proteinExistence type="predicted"/>
<comment type="caution">
    <text evidence="1">The sequence shown here is derived from an EMBL/GenBank/DDBJ whole genome shotgun (WGS) entry which is preliminary data.</text>
</comment>